<gene>
    <name evidence="1" type="ORF">GMARGA_LOCUS24917</name>
</gene>
<reference evidence="1 2" key="1">
    <citation type="submission" date="2021-06" db="EMBL/GenBank/DDBJ databases">
        <authorList>
            <person name="Kallberg Y."/>
            <person name="Tangrot J."/>
            <person name="Rosling A."/>
        </authorList>
    </citation>
    <scope>NUCLEOTIDE SEQUENCE [LARGE SCALE GENOMIC DNA]</scope>
    <source>
        <strain evidence="1 2">120-4 pot B 10/14</strain>
    </source>
</reference>
<protein>
    <submittedName>
        <fullName evidence="1">41764_t:CDS:1</fullName>
    </submittedName>
</protein>
<organism evidence="1 2">
    <name type="scientific">Gigaspora margarita</name>
    <dbReference type="NCBI Taxonomy" id="4874"/>
    <lineage>
        <taxon>Eukaryota</taxon>
        <taxon>Fungi</taxon>
        <taxon>Fungi incertae sedis</taxon>
        <taxon>Mucoromycota</taxon>
        <taxon>Glomeromycotina</taxon>
        <taxon>Glomeromycetes</taxon>
        <taxon>Diversisporales</taxon>
        <taxon>Gigasporaceae</taxon>
        <taxon>Gigaspora</taxon>
    </lineage>
</organism>
<proteinExistence type="predicted"/>
<accession>A0ABN7W0T0</accession>
<dbReference type="EMBL" id="CAJVQB010026935">
    <property type="protein sequence ID" value="CAG8809564.1"/>
    <property type="molecule type" value="Genomic_DNA"/>
</dbReference>
<comment type="caution">
    <text evidence="1">The sequence shown here is derived from an EMBL/GenBank/DDBJ whole genome shotgun (WGS) entry which is preliminary data.</text>
</comment>
<sequence>MNHFFVENEEGVFVEEEEAVLEEETEENNEEAKLKKYEEAIKLFEVSIDDFNYAWWPLVSNIWTRFSYKNHANESIPLEKQRKTKIRPSNLCSAKIGVLHFVGVQKVQIERYNNSLDYTHILRKSEVLKHSDIVRKLVEEEAVKNYLPPTIMSMIKDCATRKLDLDASVKELKRKEVSNIKQRV</sequence>
<name>A0ABN7W0T0_GIGMA</name>
<evidence type="ECO:0000313" key="1">
    <source>
        <dbReference type="EMBL" id="CAG8809564.1"/>
    </source>
</evidence>
<dbReference type="Proteomes" id="UP000789901">
    <property type="component" value="Unassembled WGS sequence"/>
</dbReference>
<keyword evidence="2" id="KW-1185">Reference proteome</keyword>
<evidence type="ECO:0000313" key="2">
    <source>
        <dbReference type="Proteomes" id="UP000789901"/>
    </source>
</evidence>